<sequence>MPTIVDRKTRDATADARKRLLRMARQGRIAVKHMALSDSFIHA</sequence>
<dbReference type="Proteomes" id="UP001224682">
    <property type="component" value="Unassembled WGS sequence"/>
</dbReference>
<gene>
    <name evidence="1" type="ORF">J2S75_000390</name>
</gene>
<organism evidence="1 2">
    <name type="scientific">Ancylobacter polymorphus</name>
    <dbReference type="NCBI Taxonomy" id="223390"/>
    <lineage>
        <taxon>Bacteria</taxon>
        <taxon>Pseudomonadati</taxon>
        <taxon>Pseudomonadota</taxon>
        <taxon>Alphaproteobacteria</taxon>
        <taxon>Hyphomicrobiales</taxon>
        <taxon>Xanthobacteraceae</taxon>
        <taxon>Ancylobacter</taxon>
    </lineage>
</organism>
<comment type="caution">
    <text evidence="1">The sequence shown here is derived from an EMBL/GenBank/DDBJ whole genome shotgun (WGS) entry which is preliminary data.</text>
</comment>
<dbReference type="EMBL" id="JAUSUI010000001">
    <property type="protein sequence ID" value="MDQ0301379.1"/>
    <property type="molecule type" value="Genomic_DNA"/>
</dbReference>
<evidence type="ECO:0000313" key="2">
    <source>
        <dbReference type="Proteomes" id="UP001224682"/>
    </source>
</evidence>
<protein>
    <submittedName>
        <fullName evidence="1">Uncharacterized protein</fullName>
    </submittedName>
</protein>
<evidence type="ECO:0000313" key="1">
    <source>
        <dbReference type="EMBL" id="MDQ0301379.1"/>
    </source>
</evidence>
<dbReference type="RefSeq" id="WP_307017683.1">
    <property type="nucleotide sequence ID" value="NZ_JAUSUI010000001.1"/>
</dbReference>
<name>A0ABU0B6C6_9HYPH</name>
<proteinExistence type="predicted"/>
<reference evidence="1 2" key="1">
    <citation type="submission" date="2023-07" db="EMBL/GenBank/DDBJ databases">
        <title>Genomic Encyclopedia of Type Strains, Phase IV (KMG-IV): sequencing the most valuable type-strain genomes for metagenomic binning, comparative biology and taxonomic classification.</title>
        <authorList>
            <person name="Goeker M."/>
        </authorList>
    </citation>
    <scope>NUCLEOTIDE SEQUENCE [LARGE SCALE GENOMIC DNA]</scope>
    <source>
        <strain evidence="1 2">DSM 2457</strain>
    </source>
</reference>
<accession>A0ABU0B6C6</accession>
<keyword evidence="2" id="KW-1185">Reference proteome</keyword>